<reference evidence="1 2" key="1">
    <citation type="submission" date="2013-10" db="EMBL/GenBank/DDBJ databases">
        <title>Antibiotic resistance diversity of beta-lactamase producers in the General Hospital Vienna.</title>
        <authorList>
            <person name="Barisic I."/>
            <person name="Mitteregger D."/>
            <person name="Hirschl A.M."/>
            <person name="Noehammer C."/>
            <person name="Wiesinger-Mayr H."/>
        </authorList>
    </citation>
    <scope>NUCLEOTIDE SEQUENCE [LARGE SCALE GENOMIC DNA]</scope>
    <source>
        <strain evidence="1 2">ISC11</strain>
    </source>
</reference>
<accession>A0A7G2ISB5</accession>
<sequence length="42" mass="4936">MPAVVARQQYDLEQAELRVRAQPSPENKKWQKIHAELYDAIN</sequence>
<protein>
    <submittedName>
        <fullName evidence="1">Inner membrane protein</fullName>
    </submittedName>
</protein>
<dbReference type="Proteomes" id="UP000019194">
    <property type="component" value="Unassembled WGS sequence"/>
</dbReference>
<name>A0A7G2ISB5_CITFR</name>
<evidence type="ECO:0000313" key="1">
    <source>
        <dbReference type="EMBL" id="CDL39443.1"/>
    </source>
</evidence>
<comment type="caution">
    <text evidence="1">The sequence shown here is derived from an EMBL/GenBank/DDBJ whole genome shotgun (WGS) entry which is preliminary data.</text>
</comment>
<evidence type="ECO:0000313" key="2">
    <source>
        <dbReference type="Proteomes" id="UP000019194"/>
    </source>
</evidence>
<dbReference type="EMBL" id="CBWP010000059">
    <property type="protein sequence ID" value="CDL39443.1"/>
    <property type="molecule type" value="Genomic_DNA"/>
</dbReference>
<proteinExistence type="predicted"/>
<organism evidence="1 2">
    <name type="scientific">Citrobacter freundii</name>
    <dbReference type="NCBI Taxonomy" id="546"/>
    <lineage>
        <taxon>Bacteria</taxon>
        <taxon>Pseudomonadati</taxon>
        <taxon>Pseudomonadota</taxon>
        <taxon>Gammaproteobacteria</taxon>
        <taxon>Enterobacterales</taxon>
        <taxon>Enterobacteriaceae</taxon>
        <taxon>Citrobacter</taxon>
        <taxon>Citrobacter freundii complex</taxon>
    </lineage>
</organism>
<dbReference type="AlphaFoldDB" id="A0A7G2ISB5"/>